<feature type="compositionally biased region" description="Basic residues" evidence="1">
    <location>
        <begin position="1"/>
        <end position="25"/>
    </location>
</feature>
<proteinExistence type="predicted"/>
<dbReference type="InterPro" id="IPR021513">
    <property type="entry name" value="Phage_RSL1_Orf186"/>
</dbReference>
<dbReference type="Pfam" id="PF11373">
    <property type="entry name" value="DUF3175"/>
    <property type="match status" value="1"/>
</dbReference>
<gene>
    <name evidence="2" type="ORF">LMG28138_01410</name>
</gene>
<reference evidence="2 3" key="1">
    <citation type="submission" date="2020-04" db="EMBL/GenBank/DDBJ databases">
        <authorList>
            <person name="De Canck E."/>
        </authorList>
    </citation>
    <scope>NUCLEOTIDE SEQUENCE [LARGE SCALE GENOMIC DNA]</scope>
    <source>
        <strain evidence="2 3">LMG 28138</strain>
    </source>
</reference>
<feature type="region of interest" description="Disordered" evidence="1">
    <location>
        <begin position="103"/>
        <end position="135"/>
    </location>
</feature>
<dbReference type="AlphaFoldDB" id="A0A6S7B7E3"/>
<sequence>MAKKATRASSRRHRAAPKHIGRQRHERAQASRKSAPKAAGSPRRWSHEVMEHSDALDLEGGIFKTGSPHEIAESLKRSALASHRRKGSPFQSAMSMLNFYSNRAGRNLPKARRDALQKAKQELRKAFGRDPQPRH</sequence>
<evidence type="ECO:0000313" key="2">
    <source>
        <dbReference type="EMBL" id="CAB3781981.1"/>
    </source>
</evidence>
<feature type="region of interest" description="Disordered" evidence="1">
    <location>
        <begin position="1"/>
        <end position="48"/>
    </location>
</feature>
<dbReference type="EMBL" id="CADIKM010000004">
    <property type="protein sequence ID" value="CAB3781981.1"/>
    <property type="molecule type" value="Genomic_DNA"/>
</dbReference>
<name>A0A6S7B7E3_9BURK</name>
<accession>A0A6S7B7E3</accession>
<evidence type="ECO:0000313" key="3">
    <source>
        <dbReference type="Proteomes" id="UP000494115"/>
    </source>
</evidence>
<evidence type="ECO:0008006" key="4">
    <source>
        <dbReference type="Google" id="ProtNLM"/>
    </source>
</evidence>
<keyword evidence="3" id="KW-1185">Reference proteome</keyword>
<dbReference type="Proteomes" id="UP000494115">
    <property type="component" value="Unassembled WGS sequence"/>
</dbReference>
<evidence type="ECO:0000256" key="1">
    <source>
        <dbReference type="SAM" id="MobiDB-lite"/>
    </source>
</evidence>
<protein>
    <recommendedName>
        <fullName evidence="4">DUF3175 domain-containing protein</fullName>
    </recommendedName>
</protein>
<feature type="compositionally biased region" description="Basic and acidic residues" evidence="1">
    <location>
        <begin position="111"/>
        <end position="135"/>
    </location>
</feature>
<dbReference type="RefSeq" id="WP_175104014.1">
    <property type="nucleotide sequence ID" value="NZ_CADIKM010000004.1"/>
</dbReference>
<organism evidence="2 3">
    <name type="scientific">Pararobbsia alpina</name>
    <dbReference type="NCBI Taxonomy" id="621374"/>
    <lineage>
        <taxon>Bacteria</taxon>
        <taxon>Pseudomonadati</taxon>
        <taxon>Pseudomonadota</taxon>
        <taxon>Betaproteobacteria</taxon>
        <taxon>Burkholderiales</taxon>
        <taxon>Burkholderiaceae</taxon>
        <taxon>Pararobbsia</taxon>
    </lineage>
</organism>